<reference evidence="5" key="1">
    <citation type="submission" date="2021-06" db="EMBL/GenBank/DDBJ databases">
        <authorList>
            <person name="Hodson N. C."/>
            <person name="Mongue J. A."/>
            <person name="Jaron S. K."/>
        </authorList>
    </citation>
    <scope>NUCLEOTIDE SEQUENCE</scope>
</reference>
<organism evidence="5 6">
    <name type="scientific">Allacma fusca</name>
    <dbReference type="NCBI Taxonomy" id="39272"/>
    <lineage>
        <taxon>Eukaryota</taxon>
        <taxon>Metazoa</taxon>
        <taxon>Ecdysozoa</taxon>
        <taxon>Arthropoda</taxon>
        <taxon>Hexapoda</taxon>
        <taxon>Collembola</taxon>
        <taxon>Symphypleona</taxon>
        <taxon>Sminthuridae</taxon>
        <taxon>Allacma</taxon>
    </lineage>
</organism>
<evidence type="ECO:0000313" key="5">
    <source>
        <dbReference type="EMBL" id="CAG7673166.1"/>
    </source>
</evidence>
<feature type="region of interest" description="Disordered" evidence="4">
    <location>
        <begin position="1"/>
        <end position="24"/>
    </location>
</feature>
<dbReference type="Pfam" id="PF00630">
    <property type="entry name" value="Filamin"/>
    <property type="match status" value="2"/>
</dbReference>
<evidence type="ECO:0000256" key="4">
    <source>
        <dbReference type="SAM" id="MobiDB-lite"/>
    </source>
</evidence>
<dbReference type="SMART" id="SM00557">
    <property type="entry name" value="IG_FLMN"/>
    <property type="match status" value="2"/>
</dbReference>
<protein>
    <submittedName>
        <fullName evidence="5">Uncharacterized protein</fullName>
    </submittedName>
</protein>
<dbReference type="PANTHER" id="PTHR38537:SF8">
    <property type="entry name" value="FILAMIN-A"/>
    <property type="match status" value="1"/>
</dbReference>
<evidence type="ECO:0000256" key="1">
    <source>
        <dbReference type="ARBA" id="ARBA00009238"/>
    </source>
</evidence>
<accession>A0A8J2J5A9</accession>
<dbReference type="InterPro" id="IPR044801">
    <property type="entry name" value="Filamin"/>
</dbReference>
<comment type="caution">
    <text evidence="5">The sequence shown here is derived from an EMBL/GenBank/DDBJ whole genome shotgun (WGS) entry which is preliminary data.</text>
</comment>
<dbReference type="InterPro" id="IPR001298">
    <property type="entry name" value="Filamin/ABP280_rpt"/>
</dbReference>
<evidence type="ECO:0000256" key="3">
    <source>
        <dbReference type="PROSITE-ProRule" id="PRU00087"/>
    </source>
</evidence>
<dbReference type="EMBL" id="CAJVCH010012695">
    <property type="protein sequence ID" value="CAG7673166.1"/>
    <property type="molecule type" value="Genomic_DNA"/>
</dbReference>
<dbReference type="GO" id="GO:0030036">
    <property type="term" value="P:actin cytoskeleton organization"/>
    <property type="evidence" value="ECO:0007669"/>
    <property type="project" value="InterPro"/>
</dbReference>
<feature type="repeat" description="Filamin" evidence="3">
    <location>
        <begin position="48"/>
        <end position="140"/>
    </location>
</feature>
<dbReference type="InterPro" id="IPR017868">
    <property type="entry name" value="Filamin/ABP280_repeat-like"/>
</dbReference>
<sequence length="244" mass="26676">MMSKHTTQERKGMSGSKATRRKRTANREILKEGIRYYSGVYFHCSAFFLEMSASSIQVWGEGLVQGFAGRPSTFSINPNGLRMEGITFAIEGPSRPDFIFNHLPGGLVEVYYTATFPGSYRIHIKFFGRDVPGSPFSVDVMGDLESKVSMARDVIQNVKISGPAATNGKSLITNQFLLDARNAVVSGGLNASMEGPGNVQVGFKENLDGTIHVQYKPSHSGVYKLNLRFGDIPVVGSPFIINVN</sequence>
<feature type="compositionally biased region" description="Basic and acidic residues" evidence="4">
    <location>
        <begin position="1"/>
        <end position="12"/>
    </location>
</feature>
<dbReference type="PANTHER" id="PTHR38537">
    <property type="entry name" value="JITTERBUG, ISOFORM N"/>
    <property type="match status" value="1"/>
</dbReference>
<dbReference type="PROSITE" id="PS50194">
    <property type="entry name" value="FILAMIN_REPEAT"/>
    <property type="match status" value="2"/>
</dbReference>
<proteinExistence type="inferred from homology"/>
<name>A0A8J2J5A9_9HEXA</name>
<keyword evidence="2" id="KW-0677">Repeat</keyword>
<dbReference type="Proteomes" id="UP000708208">
    <property type="component" value="Unassembled WGS sequence"/>
</dbReference>
<dbReference type="GO" id="GO:0051015">
    <property type="term" value="F:actin filament binding"/>
    <property type="evidence" value="ECO:0007669"/>
    <property type="project" value="InterPro"/>
</dbReference>
<keyword evidence="6" id="KW-1185">Reference proteome</keyword>
<evidence type="ECO:0000256" key="2">
    <source>
        <dbReference type="ARBA" id="ARBA00022737"/>
    </source>
</evidence>
<feature type="repeat" description="Filamin" evidence="3">
    <location>
        <begin position="156"/>
        <end position="243"/>
    </location>
</feature>
<dbReference type="AlphaFoldDB" id="A0A8J2J5A9"/>
<evidence type="ECO:0000313" key="6">
    <source>
        <dbReference type="Proteomes" id="UP000708208"/>
    </source>
</evidence>
<comment type="similarity">
    <text evidence="1">Belongs to the filamin family.</text>
</comment>
<gene>
    <name evidence="5" type="ORF">AFUS01_LOCUS2226</name>
</gene>
<dbReference type="OrthoDB" id="5334309at2759"/>